<feature type="compositionally biased region" description="Basic and acidic residues" evidence="1">
    <location>
        <begin position="145"/>
        <end position="156"/>
    </location>
</feature>
<protein>
    <submittedName>
        <fullName evidence="2">Uncharacterized protein</fullName>
    </submittedName>
</protein>
<feature type="compositionally biased region" description="Basic residues" evidence="1">
    <location>
        <begin position="127"/>
        <end position="136"/>
    </location>
</feature>
<gene>
    <name evidence="2" type="ORF">CRG98_021332</name>
</gene>
<evidence type="ECO:0000313" key="3">
    <source>
        <dbReference type="Proteomes" id="UP000233551"/>
    </source>
</evidence>
<evidence type="ECO:0000313" key="2">
    <source>
        <dbReference type="EMBL" id="PKI58250.1"/>
    </source>
</evidence>
<keyword evidence="3" id="KW-1185">Reference proteome</keyword>
<evidence type="ECO:0000256" key="1">
    <source>
        <dbReference type="SAM" id="MobiDB-lite"/>
    </source>
</evidence>
<feature type="region of interest" description="Disordered" evidence="1">
    <location>
        <begin position="127"/>
        <end position="163"/>
    </location>
</feature>
<organism evidence="2 3">
    <name type="scientific">Punica granatum</name>
    <name type="common">Pomegranate</name>
    <dbReference type="NCBI Taxonomy" id="22663"/>
    <lineage>
        <taxon>Eukaryota</taxon>
        <taxon>Viridiplantae</taxon>
        <taxon>Streptophyta</taxon>
        <taxon>Embryophyta</taxon>
        <taxon>Tracheophyta</taxon>
        <taxon>Spermatophyta</taxon>
        <taxon>Magnoliopsida</taxon>
        <taxon>eudicotyledons</taxon>
        <taxon>Gunneridae</taxon>
        <taxon>Pentapetalae</taxon>
        <taxon>rosids</taxon>
        <taxon>malvids</taxon>
        <taxon>Myrtales</taxon>
        <taxon>Lythraceae</taxon>
        <taxon>Punica</taxon>
    </lineage>
</organism>
<sequence>MASRVYTFEGFLTTLTLPRGEVVTCREPINRARLLFSFLFLYRVSQFFFHEFLLGFPVCSSLGAPRADHEHLQHPLGGQDESCQPVQPSRASRASRFLPGCQIVHLGSLTTHYCTALFRDSSSFKTTTKHAPRHSMTRSGSNRGCGDHHDSREPRGTHGLTPRDAAVSPLYSLEAQIEVEEVVSTRENPWTFSASSCMRWPRVPRGSLESLTTSPPQLKSFPEVP</sequence>
<reference evidence="2 3" key="1">
    <citation type="submission" date="2017-11" db="EMBL/GenBank/DDBJ databases">
        <title>De-novo sequencing of pomegranate (Punica granatum L.) genome.</title>
        <authorList>
            <person name="Akparov Z."/>
            <person name="Amiraslanov A."/>
            <person name="Hajiyeva S."/>
            <person name="Abbasov M."/>
            <person name="Kaur K."/>
            <person name="Hamwieh A."/>
            <person name="Solovyev V."/>
            <person name="Salamov A."/>
            <person name="Braich B."/>
            <person name="Kosarev P."/>
            <person name="Mahmoud A."/>
            <person name="Hajiyev E."/>
            <person name="Babayeva S."/>
            <person name="Izzatullayeva V."/>
            <person name="Mammadov A."/>
            <person name="Mammadov A."/>
            <person name="Sharifova S."/>
            <person name="Ojaghi J."/>
            <person name="Eynullazada K."/>
            <person name="Bayramov B."/>
            <person name="Abdulazimova A."/>
            <person name="Shahmuradov I."/>
        </authorList>
    </citation>
    <scope>NUCLEOTIDE SEQUENCE [LARGE SCALE GENOMIC DNA]</scope>
    <source>
        <strain evidence="3">cv. AG2017</strain>
        <tissue evidence="2">Leaf</tissue>
    </source>
</reference>
<dbReference type="AlphaFoldDB" id="A0A2I0JQS3"/>
<dbReference type="Proteomes" id="UP000233551">
    <property type="component" value="Unassembled WGS sequence"/>
</dbReference>
<proteinExistence type="predicted"/>
<name>A0A2I0JQS3_PUNGR</name>
<comment type="caution">
    <text evidence="2">The sequence shown here is derived from an EMBL/GenBank/DDBJ whole genome shotgun (WGS) entry which is preliminary data.</text>
</comment>
<dbReference type="EMBL" id="PGOL01001411">
    <property type="protein sequence ID" value="PKI58250.1"/>
    <property type="molecule type" value="Genomic_DNA"/>
</dbReference>
<accession>A0A2I0JQS3</accession>